<evidence type="ECO:0000259" key="3">
    <source>
        <dbReference type="Pfam" id="PF18962"/>
    </source>
</evidence>
<keyword evidence="2" id="KW-1133">Transmembrane helix</keyword>
<dbReference type="PANTHER" id="PTHR31377:SF0">
    <property type="entry name" value="AGMATINE DEIMINASE-RELATED"/>
    <property type="match status" value="1"/>
</dbReference>
<evidence type="ECO:0000313" key="4">
    <source>
        <dbReference type="EMBL" id="TKJ41299.1"/>
    </source>
</evidence>
<dbReference type="Pfam" id="PF04371">
    <property type="entry name" value="PAD_porph"/>
    <property type="match status" value="1"/>
</dbReference>
<protein>
    <recommendedName>
        <fullName evidence="3">Secretion system C-terminal sorting domain-containing protein</fullName>
    </recommendedName>
</protein>
<evidence type="ECO:0000313" key="5">
    <source>
        <dbReference type="Proteomes" id="UP000319619"/>
    </source>
</evidence>
<gene>
    <name evidence="4" type="ORF">CEE37_06435</name>
</gene>
<dbReference type="EMBL" id="NJBN01000003">
    <property type="protein sequence ID" value="TKJ41299.1"/>
    <property type="molecule type" value="Genomic_DNA"/>
</dbReference>
<dbReference type="NCBIfam" id="TIGR04183">
    <property type="entry name" value="Por_Secre_tail"/>
    <property type="match status" value="1"/>
</dbReference>
<comment type="caution">
    <text evidence="4">The sequence shown here is derived from an EMBL/GenBank/DDBJ whole genome shotgun (WGS) entry which is preliminary data.</text>
</comment>
<dbReference type="SUPFAM" id="SSF55909">
    <property type="entry name" value="Pentein"/>
    <property type="match status" value="1"/>
</dbReference>
<dbReference type="AlphaFoldDB" id="A0A532V2D2"/>
<dbReference type="GO" id="GO:0009446">
    <property type="term" value="P:putrescine biosynthetic process"/>
    <property type="evidence" value="ECO:0007669"/>
    <property type="project" value="InterPro"/>
</dbReference>
<organism evidence="4 5">
    <name type="scientific">candidate division LCP-89 bacterium B3_LCP</name>
    <dbReference type="NCBI Taxonomy" id="2012998"/>
    <lineage>
        <taxon>Bacteria</taxon>
        <taxon>Pseudomonadati</taxon>
        <taxon>Bacteria division LCP-89</taxon>
    </lineage>
</organism>
<proteinExistence type="predicted"/>
<name>A0A532V2D2_UNCL8</name>
<feature type="transmembrane region" description="Helical" evidence="2">
    <location>
        <begin position="27"/>
        <end position="46"/>
    </location>
</feature>
<dbReference type="Gene3D" id="2.60.120.260">
    <property type="entry name" value="Galactose-binding domain-like"/>
    <property type="match status" value="1"/>
</dbReference>
<reference evidence="4 5" key="1">
    <citation type="submission" date="2017-06" db="EMBL/GenBank/DDBJ databases">
        <title>Novel microbial phyla capable of carbon fixation and sulfur reduction in deep-sea sediments.</title>
        <authorList>
            <person name="Huang J."/>
            <person name="Baker B."/>
            <person name="Wang Y."/>
        </authorList>
    </citation>
    <scope>NUCLEOTIDE SEQUENCE [LARGE SCALE GENOMIC DNA]</scope>
    <source>
        <strain evidence="4">B3_LCP</strain>
    </source>
</reference>
<keyword evidence="2" id="KW-0812">Transmembrane</keyword>
<sequence length="1018" mass="112276">MIAISNPTINCNIHLEVQAMIRSYNHIIWIISIAVLVLFCSLTSFADEKLPTPPDWDPVLGPPIGPTEWEKANEHLYPVELGTDDPPPQPVVNPGEWERMTGVLIRYPLGISLDIVSEMSEDVLVVTIVSSTSQQQTVWNQYNNAGVNMANTDWLIAASNSMWTRDYGPWFTFIGTDEQAISNHTYNRPTRPDDNRIPEEFGTAYGIPVYDLPLTHTGGNYMSGGMGISMSTDLVYNENSGMSQWEVDQIMDDYLGVGFYDVMPDILGGGIHHIDCWAKMLDPGRILAKRLDPPNATLEANVAYWESQTSSYGVPYEVIRVDCYSSTPYTNSLILNDKVLVPLFGGSLDAQALQTYQDALPGYEILGFNGSWVSDDAIHCRTMGITDRYMLRIVHVPLTDQENSGQGYEVEADIHVYSDMPLSPGMPEIMWKIEGGNYSSAPMTLQGDDIYVGNIPEQPDFSTIYYYVYAEDESGRRENHPFIGAPNPHHFMVAPDTIPPLIVHDPLPDLSTYEWPPIIEAEITDNTGIAVALVEYSINGIPQPPIGMTNVGSIYSCTLDGNVIVGDTYEYRIFAVDASGAGNGAYSPESGMYTGEILPAVLADMEDGAPDWTHSIILPGFNDEWHLSTQQNHTSGGVQSWKCGDTGFGNYGNLLDAGLVSQEFIIEDGARLSFWHMMSAEISTSYPGYAYDGSLVEMSVDGGGWTQIDPDGGYPYLVRVGSNPGPFEAETPIFSGMTSGWEFVSFDLTGVSGDVRFRFRFGSDGSAAEEGWFVDDVLVVMGGSVPPPAMIVEVDYVSGSPIPAGGGTLYYAIWGENQGSTALDYDIWIDKIYESTDTTTLILREITNYQPGWQINRPDAWFPVPPDWPGGNYEFRIYSGWHPEYDIWHTDAFSWVKDGAVDLGYDFEANLPLNAPDPFAEIMSGVEYSIPESFDVVGVYPNPFNPTTVLSYKLPDASLVKLSVYDISGRLVTELVNGWRDAGVHEVTFDGSDLASGIYIYHLTAGEFSANGKMVLMK</sequence>
<accession>A0A532V2D2</accession>
<feature type="domain" description="Secretion system C-terminal sorting" evidence="3">
    <location>
        <begin position="939"/>
        <end position="1013"/>
    </location>
</feature>
<dbReference type="InterPro" id="IPR026444">
    <property type="entry name" value="Secre_tail"/>
</dbReference>
<keyword evidence="1" id="KW-0378">Hydrolase</keyword>
<dbReference type="Gene3D" id="2.60.40.4070">
    <property type="match status" value="1"/>
</dbReference>
<dbReference type="PANTHER" id="PTHR31377">
    <property type="entry name" value="AGMATINE DEIMINASE-RELATED"/>
    <property type="match status" value="1"/>
</dbReference>
<dbReference type="Proteomes" id="UP000319619">
    <property type="component" value="Unassembled WGS sequence"/>
</dbReference>
<evidence type="ECO:0000256" key="2">
    <source>
        <dbReference type="SAM" id="Phobius"/>
    </source>
</evidence>
<dbReference type="GO" id="GO:0047632">
    <property type="term" value="F:agmatine deiminase activity"/>
    <property type="evidence" value="ECO:0007669"/>
    <property type="project" value="TreeGrafter"/>
</dbReference>
<keyword evidence="2" id="KW-0472">Membrane</keyword>
<dbReference type="Gene3D" id="3.75.10.10">
    <property type="entry name" value="L-arginine/glycine Amidinotransferase, Chain A"/>
    <property type="match status" value="1"/>
</dbReference>
<dbReference type="Pfam" id="PF18962">
    <property type="entry name" value="Por_Secre_tail"/>
    <property type="match status" value="1"/>
</dbReference>
<dbReference type="GO" id="GO:0004668">
    <property type="term" value="F:protein-arginine deiminase activity"/>
    <property type="evidence" value="ECO:0007669"/>
    <property type="project" value="InterPro"/>
</dbReference>
<evidence type="ECO:0000256" key="1">
    <source>
        <dbReference type="ARBA" id="ARBA00022801"/>
    </source>
</evidence>
<dbReference type="InterPro" id="IPR007466">
    <property type="entry name" value="Peptidyl-Arg-deiminase_porph"/>
</dbReference>